<dbReference type="Proteomes" id="UP000554766">
    <property type="component" value="Unassembled WGS sequence"/>
</dbReference>
<dbReference type="PANTHER" id="PTHR35866">
    <property type="entry name" value="PUTATIVE-RELATED"/>
    <property type="match status" value="1"/>
</dbReference>
<protein>
    <submittedName>
        <fullName evidence="1">YkgJ family cysteine cluster protein</fullName>
    </submittedName>
</protein>
<dbReference type="RefSeq" id="WP_011899660.1">
    <property type="nucleotide sequence ID" value="NZ_JAAVJF010000003.1"/>
</dbReference>
<dbReference type="OMA" id="TCRSFPY"/>
<organism evidence="1 2">
    <name type="scientific">Pyrobaculum arsenaticum</name>
    <dbReference type="NCBI Taxonomy" id="121277"/>
    <lineage>
        <taxon>Archaea</taxon>
        <taxon>Thermoproteota</taxon>
        <taxon>Thermoprotei</taxon>
        <taxon>Thermoproteales</taxon>
        <taxon>Thermoproteaceae</taxon>
        <taxon>Pyrobaculum</taxon>
    </lineage>
</organism>
<dbReference type="EMBL" id="JAAVJF010000003">
    <property type="protein sequence ID" value="NYR15738.1"/>
    <property type="molecule type" value="Genomic_DNA"/>
</dbReference>
<dbReference type="AlphaFoldDB" id="A0A7L4P9Y4"/>
<gene>
    <name evidence="1" type="ORF">HC235_07285</name>
</gene>
<proteinExistence type="predicted"/>
<dbReference type="Pfam" id="PF03692">
    <property type="entry name" value="CxxCxxCC"/>
    <property type="match status" value="1"/>
</dbReference>
<keyword evidence="2" id="KW-1185">Reference proteome</keyword>
<evidence type="ECO:0000313" key="2">
    <source>
        <dbReference type="Proteomes" id="UP000554766"/>
    </source>
</evidence>
<dbReference type="InterPro" id="IPR005358">
    <property type="entry name" value="Puta_zinc/iron-chelating_dom"/>
</dbReference>
<dbReference type="PANTHER" id="PTHR35866:SF1">
    <property type="entry name" value="YKGJ FAMILY CYSTEINE CLUSTER PROTEIN"/>
    <property type="match status" value="1"/>
</dbReference>
<name>A0A7L4P9Y4_9CREN</name>
<reference evidence="1 2" key="1">
    <citation type="journal article" date="2020" name="Nat. Commun.">
        <title>The structures of two archaeal type IV pili illuminate evolutionary relationships.</title>
        <authorList>
            <person name="Wang F."/>
            <person name="Baquero D.P."/>
            <person name="Su Z."/>
            <person name="Beltran L.C."/>
            <person name="Prangishvili D."/>
            <person name="Krupovic M."/>
            <person name="Egelman E.H."/>
        </authorList>
    </citation>
    <scope>NUCLEOTIDE SEQUENCE [LARGE SCALE GENOMIC DNA]</scope>
    <source>
        <strain evidence="1 2">2GA</strain>
    </source>
</reference>
<evidence type="ECO:0000313" key="1">
    <source>
        <dbReference type="EMBL" id="NYR15738.1"/>
    </source>
</evidence>
<accession>A0A7L4P9Y4</accession>
<comment type="caution">
    <text evidence="1">The sequence shown here is derived from an EMBL/GenBank/DDBJ whole genome shotgun (WGS) entry which is preliminary data.</text>
</comment>
<dbReference type="GeneID" id="5055725"/>
<sequence length="209" mass="24107">MFKCEPGCALCCKASPVTVLPHEVYILQKYAEKLGVEVVFTPAYKVADKVHGVRIALSYLMHLGEDGACPFLDADKCLLHDLYKPLTCRSFPYLPKIIKYEIDPMKREVRIDVRFVMSTLCPVIRRDLTPADAAMMSNIKIAVKYAPREAETAVKTLERRYLYAKILSELWKRGEVELDEEGRYPFYPVINGFAFIRRYYPELTLEKLL</sequence>